<evidence type="ECO:0000259" key="4">
    <source>
        <dbReference type="Pfam" id="PF10672"/>
    </source>
</evidence>
<proteinExistence type="predicted"/>
<dbReference type="SUPFAM" id="SSF53335">
    <property type="entry name" value="S-adenosyl-L-methionine-dependent methyltransferases"/>
    <property type="match status" value="1"/>
</dbReference>
<sequence length="288" mass="33117">MLIADKWKDYELIDTGNGEKLERWGDYTLRRPDPQAIWPLLNEWSLWKNPHAHYHRSSEGGGHWENKKKMPQKWTIKYKDLSFYIKPTGFKHTGLFPEQAANWDWIIEKIQKANRPIKVLNLFAYTGGATVASAYGGAEEVCHVDASKGMVTWAKENIELSNLSHKKVRFIVDDVIKFVNREIRRGRKYDAIIMDPPSYGRGPSGEVWKIEDELYKFIELCMDVLSDDPLFVLVNSYTSGFSPSVIENILKLSVGKKYKGKIYSGEIGLPVTKTNLVLPCGIYGRWEK</sequence>
<dbReference type="GO" id="GO:0032259">
    <property type="term" value="P:methylation"/>
    <property type="evidence" value="ECO:0007669"/>
    <property type="project" value="UniProtKB-KW"/>
</dbReference>
<evidence type="ECO:0000256" key="3">
    <source>
        <dbReference type="ARBA" id="ARBA00022691"/>
    </source>
</evidence>
<dbReference type="EMBL" id="MZGW01000005">
    <property type="protein sequence ID" value="OPJ55369.1"/>
    <property type="molecule type" value="Genomic_DNA"/>
</dbReference>
<evidence type="ECO:0000256" key="2">
    <source>
        <dbReference type="ARBA" id="ARBA00022679"/>
    </source>
</evidence>
<keyword evidence="1 5" id="KW-0489">Methyltransferase</keyword>
<dbReference type="Gene3D" id="3.40.50.150">
    <property type="entry name" value="Vaccinia Virus protein VP39"/>
    <property type="match status" value="1"/>
</dbReference>
<dbReference type="InterPro" id="IPR019614">
    <property type="entry name" value="SAM-dep_methyl-trfase"/>
</dbReference>
<dbReference type="InterPro" id="IPR029063">
    <property type="entry name" value="SAM-dependent_MTases_sf"/>
</dbReference>
<evidence type="ECO:0000313" key="5">
    <source>
        <dbReference type="EMBL" id="OPJ55369.1"/>
    </source>
</evidence>
<feature type="domain" description="S-adenosylmethionine-dependent methyltransferase" evidence="4">
    <location>
        <begin position="72"/>
        <end position="202"/>
    </location>
</feature>
<dbReference type="RefSeq" id="WP_079412530.1">
    <property type="nucleotide sequence ID" value="NZ_MZGW01000005.1"/>
</dbReference>
<name>A0A1V4I665_9FIRM</name>
<comment type="caution">
    <text evidence="5">The sequence shown here is derived from an EMBL/GenBank/DDBJ whole genome shotgun (WGS) entry which is preliminary data.</text>
</comment>
<accession>A0A1V4I665</accession>
<dbReference type="AlphaFoldDB" id="A0A1V4I665"/>
<keyword evidence="2 5" id="KW-0808">Transferase</keyword>
<dbReference type="InterPro" id="IPR013780">
    <property type="entry name" value="Glyco_hydro_b"/>
</dbReference>
<keyword evidence="6" id="KW-1185">Reference proteome</keyword>
<evidence type="ECO:0000313" key="6">
    <source>
        <dbReference type="Proteomes" id="UP000190140"/>
    </source>
</evidence>
<keyword evidence="3" id="KW-0949">S-adenosyl-L-methionine</keyword>
<dbReference type="Pfam" id="PF10672">
    <property type="entry name" value="Methyltrans_SAM"/>
    <property type="match status" value="1"/>
</dbReference>
<evidence type="ECO:0000256" key="1">
    <source>
        <dbReference type="ARBA" id="ARBA00022603"/>
    </source>
</evidence>
<reference evidence="5 6" key="1">
    <citation type="submission" date="2017-03" db="EMBL/GenBank/DDBJ databases">
        <title>Genome sequence of Clostridium thermoalcaliphilum DSM 7309.</title>
        <authorList>
            <person name="Poehlein A."/>
            <person name="Daniel R."/>
        </authorList>
    </citation>
    <scope>NUCLEOTIDE SEQUENCE [LARGE SCALE GENOMIC DNA]</scope>
    <source>
        <strain evidence="5 6">DSM 7309</strain>
    </source>
</reference>
<dbReference type="CDD" id="cd02440">
    <property type="entry name" value="AdoMet_MTases"/>
    <property type="match status" value="1"/>
</dbReference>
<protein>
    <submittedName>
        <fullName evidence="5">Ribosomal RNA large subunit methyltransferase K</fullName>
        <ecNumber evidence="5">2.1.1.264</ecNumber>
    </submittedName>
</protein>
<dbReference type="STRING" id="29349.CLOTH_14270"/>
<dbReference type="PANTHER" id="PTHR43042:SF2">
    <property type="entry name" value="SAM-DEPENDENT METHYLTRANSFERASE"/>
    <property type="match status" value="1"/>
</dbReference>
<gene>
    <name evidence="5" type="primary">rlmK</name>
    <name evidence="5" type="ORF">CLOTH_14270</name>
</gene>
<organism evidence="5 6">
    <name type="scientific">Alkalithermobacter paradoxus</name>
    <dbReference type="NCBI Taxonomy" id="29349"/>
    <lineage>
        <taxon>Bacteria</taxon>
        <taxon>Bacillati</taxon>
        <taxon>Bacillota</taxon>
        <taxon>Clostridia</taxon>
        <taxon>Peptostreptococcales</taxon>
        <taxon>Tepidibacteraceae</taxon>
        <taxon>Alkalithermobacter</taxon>
    </lineage>
</organism>
<dbReference type="PANTHER" id="PTHR43042">
    <property type="entry name" value="SAM-DEPENDENT METHYLTRANSFERASE"/>
    <property type="match status" value="1"/>
</dbReference>
<dbReference type="Proteomes" id="UP000190140">
    <property type="component" value="Unassembled WGS sequence"/>
</dbReference>
<dbReference type="OrthoDB" id="9805492at2"/>
<dbReference type="EC" id="2.1.1.264" evidence="5"/>
<dbReference type="GO" id="GO:0008168">
    <property type="term" value="F:methyltransferase activity"/>
    <property type="evidence" value="ECO:0007669"/>
    <property type="project" value="UniProtKB-KW"/>
</dbReference>
<dbReference type="Gene3D" id="2.60.40.1180">
    <property type="entry name" value="Golgi alpha-mannosidase II"/>
    <property type="match status" value="1"/>
</dbReference>